<proteinExistence type="inferred from homology"/>
<organism evidence="7 8">
    <name type="scientific">Pisolithus microcarpus 441</name>
    <dbReference type="NCBI Taxonomy" id="765257"/>
    <lineage>
        <taxon>Eukaryota</taxon>
        <taxon>Fungi</taxon>
        <taxon>Dikarya</taxon>
        <taxon>Basidiomycota</taxon>
        <taxon>Agaricomycotina</taxon>
        <taxon>Agaricomycetes</taxon>
        <taxon>Agaricomycetidae</taxon>
        <taxon>Boletales</taxon>
        <taxon>Sclerodermatineae</taxon>
        <taxon>Pisolithaceae</taxon>
        <taxon>Pisolithus</taxon>
    </lineage>
</organism>
<evidence type="ECO:0000256" key="6">
    <source>
        <dbReference type="SAM" id="MobiDB-lite"/>
    </source>
</evidence>
<dbReference type="GO" id="GO:0006397">
    <property type="term" value="P:mRNA processing"/>
    <property type="evidence" value="ECO:0007669"/>
    <property type="project" value="UniProtKB-KW"/>
</dbReference>
<feature type="compositionally biased region" description="Polar residues" evidence="6">
    <location>
        <begin position="198"/>
        <end position="208"/>
    </location>
</feature>
<dbReference type="HOGENOM" id="CLU_041315_0_0_1"/>
<reference evidence="8" key="2">
    <citation type="submission" date="2015-01" db="EMBL/GenBank/DDBJ databases">
        <title>Evolutionary Origins and Diversification of the Mycorrhizal Mutualists.</title>
        <authorList>
            <consortium name="DOE Joint Genome Institute"/>
            <consortium name="Mycorrhizal Genomics Consortium"/>
            <person name="Kohler A."/>
            <person name="Kuo A."/>
            <person name="Nagy L.G."/>
            <person name="Floudas D."/>
            <person name="Copeland A."/>
            <person name="Barry K.W."/>
            <person name="Cichocki N."/>
            <person name="Veneault-Fourrey C."/>
            <person name="LaButti K."/>
            <person name="Lindquist E.A."/>
            <person name="Lipzen A."/>
            <person name="Lundell T."/>
            <person name="Morin E."/>
            <person name="Murat C."/>
            <person name="Riley R."/>
            <person name="Ohm R."/>
            <person name="Sun H."/>
            <person name="Tunlid A."/>
            <person name="Henrissat B."/>
            <person name="Grigoriev I.V."/>
            <person name="Hibbett D.S."/>
            <person name="Martin F."/>
        </authorList>
    </citation>
    <scope>NUCLEOTIDE SEQUENCE [LARGE SCALE GENOMIC DNA]</scope>
    <source>
        <strain evidence="8">441</strain>
    </source>
</reference>
<dbReference type="GO" id="GO:0016556">
    <property type="term" value="P:mRNA modification"/>
    <property type="evidence" value="ECO:0007669"/>
    <property type="project" value="InterPro"/>
</dbReference>
<name>A0A0D0AE83_9AGAM</name>
<dbReference type="Proteomes" id="UP000054018">
    <property type="component" value="Unassembled WGS sequence"/>
</dbReference>
<dbReference type="STRING" id="765257.A0A0D0AE83"/>
<feature type="region of interest" description="Disordered" evidence="6">
    <location>
        <begin position="157"/>
        <end position="379"/>
    </location>
</feature>
<keyword evidence="5" id="KW-0539">Nucleus</keyword>
<evidence type="ECO:0000256" key="4">
    <source>
        <dbReference type="ARBA" id="ARBA00023187"/>
    </source>
</evidence>
<evidence type="ECO:0000256" key="1">
    <source>
        <dbReference type="ARBA" id="ARBA00004123"/>
    </source>
</evidence>
<accession>A0A0D0AE83</accession>
<comment type="subcellular location">
    <subcellularLocation>
        <location evidence="1">Nucleus</location>
    </subcellularLocation>
</comment>
<evidence type="ECO:0000256" key="5">
    <source>
        <dbReference type="ARBA" id="ARBA00023242"/>
    </source>
</evidence>
<evidence type="ECO:0000313" key="7">
    <source>
        <dbReference type="EMBL" id="KIK30428.1"/>
    </source>
</evidence>
<dbReference type="GO" id="GO:0005634">
    <property type="term" value="C:nucleus"/>
    <property type="evidence" value="ECO:0007669"/>
    <property type="project" value="UniProtKB-SubCell"/>
</dbReference>
<evidence type="ECO:0000313" key="8">
    <source>
        <dbReference type="Proteomes" id="UP000054018"/>
    </source>
</evidence>
<feature type="compositionally biased region" description="Basic and acidic residues" evidence="6">
    <location>
        <begin position="274"/>
        <end position="342"/>
    </location>
</feature>
<comment type="similarity">
    <text evidence="2">Belongs to the fl(2)d family.</text>
</comment>
<protein>
    <submittedName>
        <fullName evidence="7">Uncharacterized protein</fullName>
    </submittedName>
</protein>
<evidence type="ECO:0000256" key="2">
    <source>
        <dbReference type="ARBA" id="ARBA00010313"/>
    </source>
</evidence>
<keyword evidence="3" id="KW-0507">mRNA processing</keyword>
<dbReference type="InterPro" id="IPR033757">
    <property type="entry name" value="WTAP"/>
</dbReference>
<dbReference type="Pfam" id="PF17098">
    <property type="entry name" value="Wtap"/>
    <property type="match status" value="1"/>
</dbReference>
<dbReference type="GO" id="GO:0000381">
    <property type="term" value="P:regulation of alternative mRNA splicing, via spliceosome"/>
    <property type="evidence" value="ECO:0007669"/>
    <property type="project" value="InterPro"/>
</dbReference>
<feature type="compositionally biased region" description="Polar residues" evidence="6">
    <location>
        <begin position="249"/>
        <end position="258"/>
    </location>
</feature>
<evidence type="ECO:0000256" key="3">
    <source>
        <dbReference type="ARBA" id="ARBA00022664"/>
    </source>
</evidence>
<dbReference type="GO" id="GO:0008380">
    <property type="term" value="P:RNA splicing"/>
    <property type="evidence" value="ECO:0007669"/>
    <property type="project" value="UniProtKB-KW"/>
</dbReference>
<keyword evidence="4" id="KW-0508">mRNA splicing</keyword>
<dbReference type="OrthoDB" id="3363802at2759"/>
<reference evidence="7 8" key="1">
    <citation type="submission" date="2014-04" db="EMBL/GenBank/DDBJ databases">
        <authorList>
            <consortium name="DOE Joint Genome Institute"/>
            <person name="Kuo A."/>
            <person name="Kohler A."/>
            <person name="Costa M.D."/>
            <person name="Nagy L.G."/>
            <person name="Floudas D."/>
            <person name="Copeland A."/>
            <person name="Barry K.W."/>
            <person name="Cichocki N."/>
            <person name="Veneault-Fourrey C."/>
            <person name="LaButti K."/>
            <person name="Lindquist E.A."/>
            <person name="Lipzen A."/>
            <person name="Lundell T."/>
            <person name="Morin E."/>
            <person name="Murat C."/>
            <person name="Sun H."/>
            <person name="Tunlid A."/>
            <person name="Henrissat B."/>
            <person name="Grigoriev I.V."/>
            <person name="Hibbett D.S."/>
            <person name="Martin F."/>
            <person name="Nordberg H.P."/>
            <person name="Cantor M.N."/>
            <person name="Hua S.X."/>
        </authorList>
    </citation>
    <scope>NUCLEOTIDE SEQUENCE [LARGE SCALE GENOMIC DNA]</scope>
    <source>
        <strain evidence="7 8">441</strain>
    </source>
</reference>
<sequence length="379" mass="43147">MDDDGSQPPLPTRREIELETVLRKRDAQVAELTNEVERLRRYLVQHPPRPSTTDPIPLPPGIVSILLPHLAKAAGSGGTTGSSYSSTVNTALTHRIRVLQEENDELYEILRCGETGKLKEEVKGLRHVVERLESALQESHQVITTLSTELDKSYQSFQSSFKPKHHANAHSQPYTVPPRDPFHQSQHHSHLQHPPQHATQSQPTSNGLSKLPPTGPRAHKKPRLAVDYNVKMSPANSNASLPPPANSSKHPQVQTQPQIKHESSRSPRIPPADTRLKGNAKMEIEEDARTRPRSPQERDRERHREKDWGRDKEREKDRERERERGRDRERERDRDRDRERFSRRNGSGSRGAGGRVRNRGTLSHSYLSGDRTLAERMGL</sequence>
<keyword evidence="8" id="KW-1185">Reference proteome</keyword>
<dbReference type="EMBL" id="KN833686">
    <property type="protein sequence ID" value="KIK30428.1"/>
    <property type="molecule type" value="Genomic_DNA"/>
</dbReference>
<gene>
    <name evidence="7" type="ORF">PISMIDRAFT_293384</name>
</gene>
<dbReference type="AlphaFoldDB" id="A0A0D0AE83"/>